<dbReference type="PRINTS" id="PR00326">
    <property type="entry name" value="GTP1OBG"/>
</dbReference>
<dbReference type="GO" id="GO:0005759">
    <property type="term" value="C:mitochondrial matrix"/>
    <property type="evidence" value="ECO:0007669"/>
    <property type="project" value="TreeGrafter"/>
</dbReference>
<dbReference type="CDD" id="cd22534">
    <property type="entry name" value="KH-II_Era"/>
    <property type="match status" value="1"/>
</dbReference>
<evidence type="ECO:0000256" key="3">
    <source>
        <dbReference type="ARBA" id="ARBA00022741"/>
    </source>
</evidence>
<dbReference type="GO" id="GO:0019843">
    <property type="term" value="F:rRNA binding"/>
    <property type="evidence" value="ECO:0007669"/>
    <property type="project" value="TreeGrafter"/>
</dbReference>
<dbReference type="InterPro" id="IPR015946">
    <property type="entry name" value="KH_dom-like_a/b"/>
</dbReference>
<dbReference type="Gene3D" id="3.30.300.20">
    <property type="match status" value="1"/>
</dbReference>
<dbReference type="CDD" id="cd04163">
    <property type="entry name" value="Era"/>
    <property type="match status" value="1"/>
</dbReference>
<feature type="region of interest" description="Disordered" evidence="6">
    <location>
        <begin position="38"/>
        <end position="69"/>
    </location>
</feature>
<evidence type="ECO:0000259" key="7">
    <source>
        <dbReference type="Pfam" id="PF01926"/>
    </source>
</evidence>
<dbReference type="InterPro" id="IPR009019">
    <property type="entry name" value="KH_sf_prok-type"/>
</dbReference>
<evidence type="ECO:0000256" key="2">
    <source>
        <dbReference type="ARBA" id="ARBA00019149"/>
    </source>
</evidence>
<reference evidence="8" key="2">
    <citation type="journal article" date="2015" name="Gigascience">
        <title>Reconstructing a comprehensive transcriptome assembly of a white-pupal translocated strain of the pest fruit fly Bactrocera cucurbitae.</title>
        <authorList>
            <person name="Sim S.B."/>
            <person name="Calla B."/>
            <person name="Hall B."/>
            <person name="DeRego T."/>
            <person name="Geib S.M."/>
        </authorList>
    </citation>
    <scope>NUCLEOTIDE SEQUENCE</scope>
</reference>
<feature type="domain" description="G" evidence="7">
    <location>
        <begin position="73"/>
        <end position="195"/>
    </location>
</feature>
<dbReference type="InterPro" id="IPR030388">
    <property type="entry name" value="G_ERA_dom"/>
</dbReference>
<proteinExistence type="inferred from homology"/>
<dbReference type="InterPro" id="IPR005225">
    <property type="entry name" value="Small_GTP-bd"/>
</dbReference>
<accession>A0A0A1XNY4</accession>
<evidence type="ECO:0000256" key="4">
    <source>
        <dbReference type="ARBA" id="ARBA00023134"/>
    </source>
</evidence>
<dbReference type="InterPro" id="IPR006073">
    <property type="entry name" value="GTP-bd"/>
</dbReference>
<protein>
    <recommendedName>
        <fullName evidence="2">GTPase Era, mitochondrial</fullName>
    </recommendedName>
    <alternativeName>
        <fullName evidence="5">ERA-like protein 1</fullName>
    </alternativeName>
</protein>
<dbReference type="AlphaFoldDB" id="A0A0A1XNY4"/>
<dbReference type="SUPFAM" id="SSF52540">
    <property type="entry name" value="P-loop containing nucleoside triphosphate hydrolases"/>
    <property type="match status" value="1"/>
</dbReference>
<comment type="similarity">
    <text evidence="1">Belongs to the TRAFAC class TrmE-Era-EngA-EngB-Septin-like GTPase superfamily. Era GTPase family.</text>
</comment>
<evidence type="ECO:0000256" key="6">
    <source>
        <dbReference type="SAM" id="MobiDB-lite"/>
    </source>
</evidence>
<dbReference type="Gene3D" id="3.40.50.300">
    <property type="entry name" value="P-loop containing nucleotide triphosphate hydrolases"/>
    <property type="match status" value="1"/>
</dbReference>
<dbReference type="GO" id="GO:0005525">
    <property type="term" value="F:GTP binding"/>
    <property type="evidence" value="ECO:0007669"/>
    <property type="project" value="UniProtKB-KW"/>
</dbReference>
<dbReference type="OrthoDB" id="8954335at2759"/>
<dbReference type="InterPro" id="IPR027417">
    <property type="entry name" value="P-loop_NTPase"/>
</dbReference>
<dbReference type="GO" id="GO:0043024">
    <property type="term" value="F:ribosomal small subunit binding"/>
    <property type="evidence" value="ECO:0007669"/>
    <property type="project" value="TreeGrafter"/>
</dbReference>
<dbReference type="Pfam" id="PF01926">
    <property type="entry name" value="MMR_HSR1"/>
    <property type="match status" value="1"/>
</dbReference>
<dbReference type="InterPro" id="IPR005662">
    <property type="entry name" value="GTPase_Era-like"/>
</dbReference>
<keyword evidence="4" id="KW-0342">GTP-binding</keyword>
<name>A0A0A1XNY4_ZEUCU</name>
<dbReference type="PANTHER" id="PTHR42698:SF1">
    <property type="entry name" value="GTPASE ERA, MITOCHONDRIAL"/>
    <property type="match status" value="1"/>
</dbReference>
<dbReference type="GO" id="GO:0000028">
    <property type="term" value="P:ribosomal small subunit assembly"/>
    <property type="evidence" value="ECO:0007669"/>
    <property type="project" value="TreeGrafter"/>
</dbReference>
<evidence type="ECO:0000256" key="1">
    <source>
        <dbReference type="ARBA" id="ARBA00007921"/>
    </source>
</evidence>
<dbReference type="GeneID" id="105210977"/>
<evidence type="ECO:0000313" key="8">
    <source>
        <dbReference type="EMBL" id="JAD12706.1"/>
    </source>
</evidence>
<reference evidence="8" key="1">
    <citation type="submission" date="2014-11" db="EMBL/GenBank/DDBJ databases">
        <authorList>
            <person name="Geib S."/>
        </authorList>
    </citation>
    <scope>NUCLEOTIDE SEQUENCE</scope>
</reference>
<evidence type="ECO:0000256" key="5">
    <source>
        <dbReference type="ARBA" id="ARBA00030975"/>
    </source>
</evidence>
<dbReference type="NCBIfam" id="TIGR00231">
    <property type="entry name" value="small_GTP"/>
    <property type="match status" value="1"/>
</dbReference>
<gene>
    <name evidence="8" type="primary">eral1</name>
    <name evidence="8" type="ORF">g.15855</name>
</gene>
<dbReference type="PANTHER" id="PTHR42698">
    <property type="entry name" value="GTPASE ERA"/>
    <property type="match status" value="1"/>
</dbReference>
<organism evidence="8">
    <name type="scientific">Zeugodacus cucurbitae</name>
    <name type="common">Melon fruit fly</name>
    <name type="synonym">Bactrocera cucurbitae</name>
    <dbReference type="NCBI Taxonomy" id="28588"/>
    <lineage>
        <taxon>Eukaryota</taxon>
        <taxon>Metazoa</taxon>
        <taxon>Ecdysozoa</taxon>
        <taxon>Arthropoda</taxon>
        <taxon>Hexapoda</taxon>
        <taxon>Insecta</taxon>
        <taxon>Pterygota</taxon>
        <taxon>Neoptera</taxon>
        <taxon>Endopterygota</taxon>
        <taxon>Diptera</taxon>
        <taxon>Brachycera</taxon>
        <taxon>Muscomorpha</taxon>
        <taxon>Tephritoidea</taxon>
        <taxon>Tephritidae</taxon>
        <taxon>Zeugodacus</taxon>
        <taxon>Zeugodacus</taxon>
    </lineage>
</organism>
<dbReference type="EMBL" id="GBXI01001586">
    <property type="protein sequence ID" value="JAD12706.1"/>
    <property type="molecule type" value="Transcribed_RNA"/>
</dbReference>
<dbReference type="SUPFAM" id="SSF54814">
    <property type="entry name" value="Prokaryotic type KH domain (KH-domain type II)"/>
    <property type="match status" value="1"/>
</dbReference>
<sequence>MELLLSNFGGVTKNLLRFSKIHEVRIGNIRSYCLATNHENSTTGKSPVSSDTAKELASQGQKTQHKRTQNSLHIAVIGVPNAGKSTFINNLINHRVCPTSSKVHTTRKSSKAIYTTGQTQLVFYDTPGLVTPREVKRHNLEQNFKSAYKHAIQHADIIACMHDVSNSWTRNALHSTVIETLMEYKHLPSFLILNKIDALKSKRVLLELIRVLTNATIGTTQSLWNKMQKRQQSKRIEESHVKAIENPAEKKDVSWSNFQEVFLVSSITGSGLNDIQDYLVRTAKERAWEYTKGSFTDEKPEVLIVESVRARLLDYLPQEIPYNLHSAIEYFSEENGTIYASVEVTCPSSRIERLICGESNGKLRQITERVTSDLVETFGKPISLTIATRSKKTD</sequence>
<dbReference type="FunFam" id="3.30.300.20:FF:000032">
    <property type="entry name" value="AGAP010622-PA-like protein"/>
    <property type="match status" value="1"/>
</dbReference>
<keyword evidence="3" id="KW-0547">Nucleotide-binding</keyword>
<feature type="compositionally biased region" description="Polar residues" evidence="6">
    <location>
        <begin position="38"/>
        <end position="51"/>
    </location>
</feature>